<dbReference type="EMBL" id="ML121547">
    <property type="protein sequence ID" value="RPB23285.1"/>
    <property type="molecule type" value="Genomic_DNA"/>
</dbReference>
<dbReference type="GO" id="GO:0097038">
    <property type="term" value="C:perinuclear endoplasmic reticulum"/>
    <property type="evidence" value="ECO:0007669"/>
    <property type="project" value="TreeGrafter"/>
</dbReference>
<dbReference type="SUPFAM" id="SSF50729">
    <property type="entry name" value="PH domain-like"/>
    <property type="match status" value="1"/>
</dbReference>
<dbReference type="FunFam" id="2.30.29.30:FF:000061">
    <property type="entry name" value="Oxysterol binding protein 1"/>
    <property type="match status" value="1"/>
</dbReference>
<keyword evidence="6" id="KW-0040">ANK repeat</keyword>
<feature type="compositionally biased region" description="Basic and acidic residues" evidence="9">
    <location>
        <begin position="304"/>
        <end position="316"/>
    </location>
</feature>
<evidence type="ECO:0000256" key="6">
    <source>
        <dbReference type="PROSITE-ProRule" id="PRU00023"/>
    </source>
</evidence>
<dbReference type="GO" id="GO:0032934">
    <property type="term" value="F:sterol binding"/>
    <property type="evidence" value="ECO:0007669"/>
    <property type="project" value="TreeGrafter"/>
</dbReference>
<evidence type="ECO:0000256" key="3">
    <source>
        <dbReference type="ARBA" id="ARBA00022553"/>
    </source>
</evidence>
<keyword evidence="3" id="KW-0597">Phosphoprotein</keyword>
<feature type="compositionally biased region" description="Basic and acidic residues" evidence="9">
    <location>
        <begin position="748"/>
        <end position="761"/>
    </location>
</feature>
<dbReference type="OrthoDB" id="1854502at2759"/>
<dbReference type="PROSITE" id="PS50088">
    <property type="entry name" value="ANK_REPEAT"/>
    <property type="match status" value="1"/>
</dbReference>
<evidence type="ECO:0000256" key="1">
    <source>
        <dbReference type="ARBA" id="ARBA00008842"/>
    </source>
</evidence>
<dbReference type="InterPro" id="IPR002110">
    <property type="entry name" value="Ankyrin_rpt"/>
</dbReference>
<comment type="similarity">
    <text evidence="1 7">Belongs to the OSBP family.</text>
</comment>
<keyword evidence="5" id="KW-0446">Lipid-binding</keyword>
<dbReference type="AlphaFoldDB" id="A0A3N4LZ04"/>
<dbReference type="SUPFAM" id="SSF144000">
    <property type="entry name" value="Oxysterol-binding protein-like"/>
    <property type="match status" value="1"/>
</dbReference>
<feature type="region of interest" description="Disordered" evidence="9">
    <location>
        <begin position="1"/>
        <end position="108"/>
    </location>
</feature>
<feature type="repeat" description="ANK" evidence="6">
    <location>
        <begin position="196"/>
        <end position="218"/>
    </location>
</feature>
<dbReference type="GO" id="GO:0006887">
    <property type="term" value="P:exocytosis"/>
    <property type="evidence" value="ECO:0007669"/>
    <property type="project" value="TreeGrafter"/>
</dbReference>
<dbReference type="SUPFAM" id="SSF48403">
    <property type="entry name" value="Ankyrin repeat"/>
    <property type="match status" value="1"/>
</dbReference>
<keyword evidence="4" id="KW-0445">Lipid transport</keyword>
<evidence type="ECO:0000256" key="2">
    <source>
        <dbReference type="ARBA" id="ARBA00022448"/>
    </source>
</evidence>
<dbReference type="GO" id="GO:0030011">
    <property type="term" value="P:maintenance of cell polarity"/>
    <property type="evidence" value="ECO:0007669"/>
    <property type="project" value="TreeGrafter"/>
</dbReference>
<keyword evidence="12" id="KW-1185">Reference proteome</keyword>
<gene>
    <name evidence="11" type="ORF">L211DRAFT_282948</name>
</gene>
<dbReference type="InterPro" id="IPR018494">
    <property type="entry name" value="Oxysterol-bd_CS"/>
</dbReference>
<accession>A0A3N4LZ04</accession>
<dbReference type="GO" id="GO:0006869">
    <property type="term" value="P:lipid transport"/>
    <property type="evidence" value="ECO:0007669"/>
    <property type="project" value="UniProtKB-KW"/>
</dbReference>
<dbReference type="Gene3D" id="1.25.40.20">
    <property type="entry name" value="Ankyrin repeat-containing domain"/>
    <property type="match status" value="1"/>
</dbReference>
<name>A0A3N4LZ04_9PEZI</name>
<evidence type="ECO:0000256" key="8">
    <source>
        <dbReference type="SAM" id="Coils"/>
    </source>
</evidence>
<feature type="region of interest" description="Disordered" evidence="9">
    <location>
        <begin position="562"/>
        <end position="609"/>
    </location>
</feature>
<dbReference type="FunFam" id="2.40.160.120:FF:000008">
    <property type="entry name" value="Oxysterol binding protein (Osh1)"/>
    <property type="match status" value="1"/>
</dbReference>
<dbReference type="PROSITE" id="PS01013">
    <property type="entry name" value="OSBP"/>
    <property type="match status" value="1"/>
</dbReference>
<dbReference type="PROSITE" id="PS50003">
    <property type="entry name" value="PH_DOMAIN"/>
    <property type="match status" value="1"/>
</dbReference>
<dbReference type="Pfam" id="PF00023">
    <property type="entry name" value="Ank"/>
    <property type="match status" value="1"/>
</dbReference>
<reference evidence="11 12" key="1">
    <citation type="journal article" date="2018" name="Nat. Ecol. Evol.">
        <title>Pezizomycetes genomes reveal the molecular basis of ectomycorrhizal truffle lifestyle.</title>
        <authorList>
            <person name="Murat C."/>
            <person name="Payen T."/>
            <person name="Noel B."/>
            <person name="Kuo A."/>
            <person name="Morin E."/>
            <person name="Chen J."/>
            <person name="Kohler A."/>
            <person name="Krizsan K."/>
            <person name="Balestrini R."/>
            <person name="Da Silva C."/>
            <person name="Montanini B."/>
            <person name="Hainaut M."/>
            <person name="Levati E."/>
            <person name="Barry K.W."/>
            <person name="Belfiori B."/>
            <person name="Cichocki N."/>
            <person name="Clum A."/>
            <person name="Dockter R.B."/>
            <person name="Fauchery L."/>
            <person name="Guy J."/>
            <person name="Iotti M."/>
            <person name="Le Tacon F."/>
            <person name="Lindquist E.A."/>
            <person name="Lipzen A."/>
            <person name="Malagnac F."/>
            <person name="Mello A."/>
            <person name="Molinier V."/>
            <person name="Miyauchi S."/>
            <person name="Poulain J."/>
            <person name="Riccioni C."/>
            <person name="Rubini A."/>
            <person name="Sitrit Y."/>
            <person name="Splivallo R."/>
            <person name="Traeger S."/>
            <person name="Wang M."/>
            <person name="Zifcakova L."/>
            <person name="Wipf D."/>
            <person name="Zambonelli A."/>
            <person name="Paolocci F."/>
            <person name="Nowrousian M."/>
            <person name="Ottonello S."/>
            <person name="Baldrian P."/>
            <person name="Spatafora J.W."/>
            <person name="Henrissat B."/>
            <person name="Nagy L.G."/>
            <person name="Aury J.M."/>
            <person name="Wincker P."/>
            <person name="Grigoriev I.V."/>
            <person name="Bonfante P."/>
            <person name="Martin F.M."/>
        </authorList>
    </citation>
    <scope>NUCLEOTIDE SEQUENCE [LARGE SCALE GENOMIC DNA]</scope>
    <source>
        <strain evidence="11 12">ATCC MYA-4762</strain>
    </source>
</reference>
<feature type="compositionally biased region" description="Acidic residues" evidence="9">
    <location>
        <begin position="585"/>
        <end position="596"/>
    </location>
</feature>
<dbReference type="Gene3D" id="2.40.160.120">
    <property type="match status" value="1"/>
</dbReference>
<dbReference type="FunCoup" id="A0A3N4LZ04">
    <property type="interactions" value="521"/>
</dbReference>
<dbReference type="Proteomes" id="UP000267821">
    <property type="component" value="Unassembled WGS sequence"/>
</dbReference>
<evidence type="ECO:0000256" key="9">
    <source>
        <dbReference type="SAM" id="MobiDB-lite"/>
    </source>
</evidence>
<organism evidence="11 12">
    <name type="scientific">Terfezia boudieri ATCC MYA-4762</name>
    <dbReference type="NCBI Taxonomy" id="1051890"/>
    <lineage>
        <taxon>Eukaryota</taxon>
        <taxon>Fungi</taxon>
        <taxon>Dikarya</taxon>
        <taxon>Ascomycota</taxon>
        <taxon>Pezizomycotina</taxon>
        <taxon>Pezizomycetes</taxon>
        <taxon>Pezizales</taxon>
        <taxon>Pezizaceae</taxon>
        <taxon>Terfezia</taxon>
    </lineage>
</organism>
<feature type="compositionally biased region" description="Polar residues" evidence="9">
    <location>
        <begin position="38"/>
        <end position="48"/>
    </location>
</feature>
<feature type="domain" description="PH" evidence="10">
    <location>
        <begin position="399"/>
        <end position="494"/>
    </location>
</feature>
<proteinExistence type="inferred from homology"/>
<dbReference type="InParanoid" id="A0A3N4LZ04"/>
<dbReference type="Gene3D" id="2.30.29.30">
    <property type="entry name" value="Pleckstrin-homology domain (PH domain)/Phosphotyrosine-binding domain (PTB)"/>
    <property type="match status" value="1"/>
</dbReference>
<dbReference type="Gene3D" id="3.30.70.3490">
    <property type="match status" value="1"/>
</dbReference>
<dbReference type="InterPro" id="IPR000648">
    <property type="entry name" value="Oxysterol-bd"/>
</dbReference>
<protein>
    <recommendedName>
        <fullName evidence="10">PH domain-containing protein</fullName>
    </recommendedName>
</protein>
<dbReference type="CDD" id="cd13292">
    <property type="entry name" value="PH_Osh1p_Osh2p_yeast"/>
    <property type="match status" value="1"/>
</dbReference>
<dbReference type="GO" id="GO:0005829">
    <property type="term" value="C:cytosol"/>
    <property type="evidence" value="ECO:0007669"/>
    <property type="project" value="TreeGrafter"/>
</dbReference>
<dbReference type="GO" id="GO:0006897">
    <property type="term" value="P:endocytosis"/>
    <property type="evidence" value="ECO:0007669"/>
    <property type="project" value="TreeGrafter"/>
</dbReference>
<dbReference type="InterPro" id="IPR036770">
    <property type="entry name" value="Ankyrin_rpt-contain_sf"/>
</dbReference>
<dbReference type="InterPro" id="IPR001849">
    <property type="entry name" value="PH_domain"/>
</dbReference>
<dbReference type="InterPro" id="IPR037239">
    <property type="entry name" value="OSBP_sf"/>
</dbReference>
<evidence type="ECO:0000259" key="10">
    <source>
        <dbReference type="PROSITE" id="PS50003"/>
    </source>
</evidence>
<feature type="region of interest" description="Disordered" evidence="9">
    <location>
        <begin position="296"/>
        <end position="324"/>
    </location>
</feature>
<evidence type="ECO:0000256" key="7">
    <source>
        <dbReference type="RuleBase" id="RU003844"/>
    </source>
</evidence>
<keyword evidence="8" id="KW-0175">Coiled coil</keyword>
<evidence type="ECO:0000313" key="11">
    <source>
        <dbReference type="EMBL" id="RPB23285.1"/>
    </source>
</evidence>
<dbReference type="InterPro" id="IPR011993">
    <property type="entry name" value="PH-like_dom_sf"/>
</dbReference>
<dbReference type="Pfam" id="PF01237">
    <property type="entry name" value="Oxysterol_BP"/>
    <property type="match status" value="1"/>
</dbReference>
<dbReference type="SMART" id="SM00233">
    <property type="entry name" value="PH"/>
    <property type="match status" value="1"/>
</dbReference>
<keyword evidence="2" id="KW-0813">Transport</keyword>
<dbReference type="PANTHER" id="PTHR10972:SF205">
    <property type="entry name" value="OXYSTEROL-BINDING PROTEIN 1"/>
    <property type="match status" value="1"/>
</dbReference>
<dbReference type="GO" id="GO:0034727">
    <property type="term" value="P:piecemeal microautophagy of the nucleus"/>
    <property type="evidence" value="ECO:0007669"/>
    <property type="project" value="TreeGrafter"/>
</dbReference>
<feature type="region of interest" description="Disordered" evidence="9">
    <location>
        <begin position="1191"/>
        <end position="1223"/>
    </location>
</feature>
<evidence type="ECO:0000256" key="5">
    <source>
        <dbReference type="ARBA" id="ARBA00023121"/>
    </source>
</evidence>
<dbReference type="GO" id="GO:0005886">
    <property type="term" value="C:plasma membrane"/>
    <property type="evidence" value="ECO:0007669"/>
    <property type="project" value="TreeGrafter"/>
</dbReference>
<dbReference type="Pfam" id="PF00169">
    <property type="entry name" value="PH"/>
    <property type="match status" value="1"/>
</dbReference>
<dbReference type="STRING" id="1051890.A0A3N4LZ04"/>
<feature type="compositionally biased region" description="Basic residues" evidence="9">
    <location>
        <begin position="1"/>
        <end position="11"/>
    </location>
</feature>
<evidence type="ECO:0000313" key="12">
    <source>
        <dbReference type="Proteomes" id="UP000267821"/>
    </source>
</evidence>
<dbReference type="PROSITE" id="PS50297">
    <property type="entry name" value="ANK_REP_REGION"/>
    <property type="match status" value="1"/>
</dbReference>
<dbReference type="GO" id="GO:0005635">
    <property type="term" value="C:nuclear envelope"/>
    <property type="evidence" value="ECO:0007669"/>
    <property type="project" value="TreeGrafter"/>
</dbReference>
<evidence type="ECO:0000256" key="4">
    <source>
        <dbReference type="ARBA" id="ARBA00023055"/>
    </source>
</evidence>
<feature type="region of interest" description="Disordered" evidence="9">
    <location>
        <begin position="738"/>
        <end position="761"/>
    </location>
</feature>
<dbReference type="PANTHER" id="PTHR10972">
    <property type="entry name" value="OXYSTEROL-BINDING PROTEIN-RELATED"/>
    <property type="match status" value="1"/>
</dbReference>
<sequence length="1272" mass="142108">MESYSSHRRTRSAMVHLLGGSGSGSNSPSPRHSVHGSVLSSAQGNSQYLVPVSENPKKSRVSTGSRSVASDMKSDSNESSTSLPVDGQGSGYSPSGHSIPKSEGRSVEETVKKFRLYEALRSGDTAFISKTLRGSSEKGSAEVSTAARNQILHLAIQCAELPVIEYLLLHTSPTPPLSASQSGLPYLDINTRDPATGNTPLHVAAQLARQDVLGVLLSQPTINDSIPNFQGKTAVDLARSPSIFEKLELAKGVFVENATKRLLDLIFRKDYPEIERLLEDERVKGWLDVNTIDISPSDFNTPSDRPHSGSGKDSKKLSKIASKEGQSSAVDMILLLHGADPFRRDKKGKLPQDITKDDKIKAVFKKSPAAAHAQRGIEEKAILGGAQGAVGIEAIGEQGREMKGYLKKWTNYTGGWKLRWFVLEDGVLSYYKNQDDIESACRGAINMRIASLHMDPQDKQRFEILGKNSVKYHLKANHVVEAKRWYWTLNNAIQWAKDEAKDAEKRKGAEAERIGRLKELTVQQQRQQLQNQRNAPNAELAELTLGQSTRSSSIVDLGATANEALYPESRQPAAQVTTKSHRDEDSDSEDDDDDNGSDSNSRKEPPTSDSLALAANSARLQLDLLAQVCLALQFQRQEDPNTTLGDETVSAALEGYDGAVKSLKKLVGDVLKMTKERERYWKYRVSKEQDMRRLWEENMQRLAEEHEVLQGEVGMERGKRKRTKRVLKEVLRREQALGSSATSAGFGPEHEEAEAGEKKDGEAFEMTAGVPELKRIFQALGSVELDSCGAAKDKRRSIQPVKPKALELDFDSSSDEDDDEEFFDAVDAGEVEVQTQMPKSPPPEPVQEFDIDIREHKKQAIEPSMVGYEDSPRTRLAMDSDNRPKISLWGILKSMIGKDMTRMTLPVSFNECTSLLQRVAEDMEYTDLLDSAADRQDTTERMVYVAAFAASEYSSTINRIAKPFNPLLGETYEYCRPDKGYRFFVEQVSHHPPIGAAWAEAPKWDYWGESAVKSKFYGTSFDINPLGTWFLKIRPVGGQEELYTWKKVTTSVVGIITGSPTVDNYGLMEITNHTTGDTCIMDFKQRGWTVASAYQVKGKVMDAQGQHVWSIGGRWNDKIYARRSTGSNDSGEIAAPGSSAFKNQSTFLIWESNPRPNMPFNLTQFAVSLNALPEKLRPVLCPTDTRLRPDQRAMEDGKYDFAAEEKNRLEEKQRAKRKEREASGEEYEPRWFKKSRCKVTGEEYWKFTHEYWEMRKEAALSGGVWKRVEDIF</sequence>
<feature type="coiled-coil region" evidence="8">
    <location>
        <begin position="685"/>
        <end position="712"/>
    </location>
</feature>